<evidence type="ECO:0000313" key="2">
    <source>
        <dbReference type="EMBL" id="KAK6918424.1"/>
    </source>
</evidence>
<dbReference type="AlphaFoldDB" id="A0AAN8USN9"/>
<dbReference type="PROSITE" id="PS50004">
    <property type="entry name" value="C2"/>
    <property type="match status" value="1"/>
</dbReference>
<evidence type="ECO:0000313" key="3">
    <source>
        <dbReference type="Proteomes" id="UP001370490"/>
    </source>
</evidence>
<comment type="caution">
    <text evidence="2">The sequence shown here is derived from an EMBL/GenBank/DDBJ whole genome shotgun (WGS) entry which is preliminary data.</text>
</comment>
<sequence length="172" mass="19095">MAAAAALLEITVISAEDLRLNEKNPVKKNAYVTVKTTETNLKTTSMDGKRGGYPVWNEKLLIDMASHVKYVTLEVQCKNSMGNRKKIGSALVPVSDFMGGFWPENYLHFLSYRLRDDDGERNGIINISVRVKQATGMVAPHRRQQSWAAVGVPAVAKGNWETLTGVPVWYGQ</sequence>
<dbReference type="CDD" id="cd04051">
    <property type="entry name" value="C2_SRC2_like"/>
    <property type="match status" value="1"/>
</dbReference>
<name>A0AAN8USN9_9MAGN</name>
<dbReference type="EMBL" id="JBAMMX010000022">
    <property type="protein sequence ID" value="KAK6918424.1"/>
    <property type="molecule type" value="Genomic_DNA"/>
</dbReference>
<feature type="domain" description="C2" evidence="1">
    <location>
        <begin position="1"/>
        <end position="107"/>
    </location>
</feature>
<accession>A0AAN8USN9</accession>
<reference evidence="2 3" key="1">
    <citation type="submission" date="2023-12" db="EMBL/GenBank/DDBJ databases">
        <title>A high-quality genome assembly for Dillenia turbinata (Dilleniales).</title>
        <authorList>
            <person name="Chanderbali A."/>
        </authorList>
    </citation>
    <scope>NUCLEOTIDE SEQUENCE [LARGE SCALE GENOMIC DNA]</scope>
    <source>
        <strain evidence="2">LSX21</strain>
        <tissue evidence="2">Leaf</tissue>
    </source>
</reference>
<dbReference type="PANTHER" id="PTHR32246">
    <property type="entry name" value="INGRESSION PROTEIN FIC1"/>
    <property type="match status" value="1"/>
</dbReference>
<dbReference type="Gene3D" id="2.60.40.150">
    <property type="entry name" value="C2 domain"/>
    <property type="match status" value="1"/>
</dbReference>
<dbReference type="SUPFAM" id="SSF49562">
    <property type="entry name" value="C2 domain (Calcium/lipid-binding domain, CaLB)"/>
    <property type="match status" value="1"/>
</dbReference>
<dbReference type="Proteomes" id="UP001370490">
    <property type="component" value="Unassembled WGS sequence"/>
</dbReference>
<dbReference type="PANTHER" id="PTHR32246:SF17">
    <property type="entry name" value="BON1-ASSOCIATED PROTEIN 2"/>
    <property type="match status" value="1"/>
</dbReference>
<dbReference type="Pfam" id="PF00168">
    <property type="entry name" value="C2"/>
    <property type="match status" value="1"/>
</dbReference>
<gene>
    <name evidence="2" type="ORF">RJ641_016846</name>
</gene>
<evidence type="ECO:0000259" key="1">
    <source>
        <dbReference type="PROSITE" id="PS50004"/>
    </source>
</evidence>
<dbReference type="GO" id="GO:0006952">
    <property type="term" value="P:defense response"/>
    <property type="evidence" value="ECO:0007669"/>
    <property type="project" value="InterPro"/>
</dbReference>
<protein>
    <submittedName>
        <fullName evidence="2">C2 domain</fullName>
    </submittedName>
</protein>
<organism evidence="2 3">
    <name type="scientific">Dillenia turbinata</name>
    <dbReference type="NCBI Taxonomy" id="194707"/>
    <lineage>
        <taxon>Eukaryota</taxon>
        <taxon>Viridiplantae</taxon>
        <taxon>Streptophyta</taxon>
        <taxon>Embryophyta</taxon>
        <taxon>Tracheophyta</taxon>
        <taxon>Spermatophyta</taxon>
        <taxon>Magnoliopsida</taxon>
        <taxon>eudicotyledons</taxon>
        <taxon>Gunneridae</taxon>
        <taxon>Pentapetalae</taxon>
        <taxon>Dilleniales</taxon>
        <taxon>Dilleniaceae</taxon>
        <taxon>Dillenia</taxon>
    </lineage>
</organism>
<dbReference type="InterPro" id="IPR035892">
    <property type="entry name" value="C2_domain_sf"/>
</dbReference>
<dbReference type="InterPro" id="IPR000008">
    <property type="entry name" value="C2_dom"/>
</dbReference>
<keyword evidence="3" id="KW-1185">Reference proteome</keyword>
<proteinExistence type="predicted"/>
<dbReference type="SMART" id="SM00239">
    <property type="entry name" value="C2"/>
    <property type="match status" value="1"/>
</dbReference>
<dbReference type="InterPro" id="IPR044750">
    <property type="entry name" value="C2_SRC2/BAP"/>
</dbReference>